<dbReference type="EMBL" id="HG970332">
    <property type="protein sequence ID" value="CEF73977.1"/>
    <property type="molecule type" value="Genomic_DNA"/>
</dbReference>
<evidence type="ECO:0000256" key="1">
    <source>
        <dbReference type="SAM" id="Phobius"/>
    </source>
</evidence>
<evidence type="ECO:0000313" key="4">
    <source>
        <dbReference type="Proteomes" id="UP000070720"/>
    </source>
</evidence>
<accession>A0A0E0RRV2</accession>
<sequence length="608" mass="67115">MESVTTEYRGVYKGIHQTQKLTHEPCLNRNDDEGIWNYLKAWYLFVIHIALAVTIMALVIHIDKQEFRIGSGPNVFTFNSRLYQAQVTGLLSLALVTLRLVAGTGSALLAWRIIFILLEKRGITLKELTRLLSTRVPIIPATKSEISILWSLWAATCILLLWPQGFAAPLASSSLSWIPGITLLNDERTATIGALGEFIDWAAILYDDTRAVAVVNGATLTASEPEYAFKNESLQRRYFNPSRHIPTGSLMNISVPYFSAGVKWINATGEKKFQRVGDAAYSDVGQPIGIRVVGATSFVNSEKWSPQGRAPSGPDTFVGTRLISVQTRAIANVIEQGTCPTSLRHFGQLPPVSQHEIRWAGGNDKTADYDCFLLGEVTINAGIYNGRDCKVVSSDKTSQSYATCSKDRYGGDFEEDWLTGLALDFTSEVLKYAVWQNFSQPWISDDLDEYVAGMLALGYHAAWSALMKRFGNYTETISFRPSEEIVFVSVDKNKLYIWLGMNATLTLSAILVFGASMLTKTKTIRDTAIASLTMDLTDIVHSPMASGLCSAVSLSRQDGKLPRLWWLRGNIEGGNDNDGGHELCSKKVVFAEDDTSVRALDSRQGLLS</sequence>
<keyword evidence="1" id="KW-0472">Membrane</keyword>
<reference evidence="3 4" key="1">
    <citation type="journal article" date="2007" name="Science">
        <title>The Fusarium graminearum genome reveals a link between localized polymorphism and pathogen specialization.</title>
        <authorList>
            <person name="Cuomo C.A."/>
            <person name="Gueldener U."/>
            <person name="Xu J.-R."/>
            <person name="Trail F."/>
            <person name="Turgeon B.G."/>
            <person name="Di Pietro A."/>
            <person name="Walton J.D."/>
            <person name="Ma L.-J."/>
            <person name="Baker S.E."/>
            <person name="Rep M."/>
            <person name="Adam G."/>
            <person name="Antoniw J."/>
            <person name="Baldwin T."/>
            <person name="Calvo S.E."/>
            <person name="Chang Y.-L."/>
            <person name="DeCaprio D."/>
            <person name="Gale L.R."/>
            <person name="Gnerre S."/>
            <person name="Goswami R.S."/>
            <person name="Hammond-Kosack K."/>
            <person name="Harris L.J."/>
            <person name="Hilburn K."/>
            <person name="Kennell J.C."/>
            <person name="Kroken S."/>
            <person name="Magnuson J.K."/>
            <person name="Mannhaupt G."/>
            <person name="Mauceli E.W."/>
            <person name="Mewes H.-W."/>
            <person name="Mitterbauer R."/>
            <person name="Muehlbauer G."/>
            <person name="Muensterkoetter M."/>
            <person name="Nelson D."/>
            <person name="O'Donnell K."/>
            <person name="Ouellet T."/>
            <person name="Qi W."/>
            <person name="Quesneville H."/>
            <person name="Roncero M.I.G."/>
            <person name="Seong K.-Y."/>
            <person name="Tetko I.V."/>
            <person name="Urban M."/>
            <person name="Waalwijk C."/>
            <person name="Ward T.J."/>
            <person name="Yao J."/>
            <person name="Birren B.W."/>
            <person name="Kistler H.C."/>
        </authorList>
    </citation>
    <scope>NUCLEOTIDE SEQUENCE [LARGE SCALE GENOMIC DNA]</scope>
    <source>
        <strain evidence="4">ATCC MYA-4620 / CBS 123657 / FGSC 9075 / NRRL 31084 / PH-1</strain>
        <strain evidence="3">PH-1 / ATCC MYA-4620 / FGSC 9075 / NRRL 31084</strain>
    </source>
</reference>
<reference evidence="3 4" key="2">
    <citation type="journal article" date="2010" name="Nature">
        <title>Comparative genomics reveals mobile pathogenicity chromosomes in Fusarium.</title>
        <authorList>
            <person name="Ma L.J."/>
            <person name="van der Does H.C."/>
            <person name="Borkovich K.A."/>
            <person name="Coleman J.J."/>
            <person name="Daboussi M.J."/>
            <person name="Di Pietro A."/>
            <person name="Dufresne M."/>
            <person name="Freitag M."/>
            <person name="Grabherr M."/>
            <person name="Henrissat B."/>
            <person name="Houterman P.M."/>
            <person name="Kang S."/>
            <person name="Shim W.B."/>
            <person name="Woloshuk C."/>
            <person name="Xie X."/>
            <person name="Xu J.R."/>
            <person name="Antoniw J."/>
            <person name="Baker S.E."/>
            <person name="Bluhm B.H."/>
            <person name="Breakspear A."/>
            <person name="Brown D.W."/>
            <person name="Butchko R.A."/>
            <person name="Chapman S."/>
            <person name="Coulson R."/>
            <person name="Coutinho P.M."/>
            <person name="Danchin E.G."/>
            <person name="Diener A."/>
            <person name="Gale L.R."/>
            <person name="Gardiner D.M."/>
            <person name="Goff S."/>
            <person name="Hammond-Kosack K.E."/>
            <person name="Hilburn K."/>
            <person name="Hua-Van A."/>
            <person name="Jonkers W."/>
            <person name="Kazan K."/>
            <person name="Kodira C.D."/>
            <person name="Koehrsen M."/>
            <person name="Kumar L."/>
            <person name="Lee Y.H."/>
            <person name="Li L."/>
            <person name="Manners J.M."/>
            <person name="Miranda-Saavedra D."/>
            <person name="Mukherjee M."/>
            <person name="Park G."/>
            <person name="Park J."/>
            <person name="Park S.Y."/>
            <person name="Proctor R.H."/>
            <person name="Regev A."/>
            <person name="Ruiz-Roldan M.C."/>
            <person name="Sain D."/>
            <person name="Sakthikumar S."/>
            <person name="Sykes S."/>
            <person name="Schwartz D.C."/>
            <person name="Turgeon B.G."/>
            <person name="Wapinski I."/>
            <person name="Yoder O."/>
            <person name="Young S."/>
            <person name="Zeng Q."/>
            <person name="Zhou S."/>
            <person name="Galagan J."/>
            <person name="Cuomo C.A."/>
            <person name="Kistler H.C."/>
            <person name="Rep M."/>
        </authorList>
    </citation>
    <scope>GENOME REANNOTATION</scope>
    <source>
        <strain evidence="4">ATCC MYA-4620 / CBS 123657 / FGSC 9075 / NRRL 31084 / PH-1</strain>
        <strain evidence="3">PH-1 / ATCC MYA-4620 / FGSC 9075 / NRRL 31084</strain>
    </source>
</reference>
<dbReference type="Proteomes" id="UP000070720">
    <property type="component" value="Chromosome 1"/>
</dbReference>
<evidence type="ECO:0000313" key="2">
    <source>
        <dbReference type="EMBL" id="CEF73977.1"/>
    </source>
</evidence>
<organism evidence="2 4">
    <name type="scientific">Gibberella zeae (strain ATCC MYA-4620 / CBS 123657 / FGSC 9075 / NRRL 31084 / PH-1)</name>
    <name type="common">Wheat head blight fungus</name>
    <name type="synonym">Fusarium graminearum</name>
    <dbReference type="NCBI Taxonomy" id="229533"/>
    <lineage>
        <taxon>Eukaryota</taxon>
        <taxon>Fungi</taxon>
        <taxon>Dikarya</taxon>
        <taxon>Ascomycota</taxon>
        <taxon>Pezizomycotina</taxon>
        <taxon>Sordariomycetes</taxon>
        <taxon>Hypocreomycetidae</taxon>
        <taxon>Hypocreales</taxon>
        <taxon>Nectriaceae</taxon>
        <taxon>Fusarium</taxon>
    </lineage>
</organism>
<feature type="transmembrane region" description="Helical" evidence="1">
    <location>
        <begin position="495"/>
        <end position="515"/>
    </location>
</feature>
<protein>
    <submittedName>
        <fullName evidence="2">Chromosome 1, complete genome</fullName>
    </submittedName>
</protein>
<dbReference type="EnsemblFungi" id="CEF73977">
    <property type="protein sequence ID" value="CEF73977"/>
    <property type="gene ID" value="FGRRES_15888"/>
</dbReference>
<dbReference type="VEuPathDB" id="FungiDB:FGRAMPH1_01G04341"/>
<accession>A0A098D697</accession>
<reference evidence="2 4" key="3">
    <citation type="journal article" date="2015" name="BMC Genomics">
        <title>The completed genome sequence of the pathogenic ascomycete fungus Fusarium graminearum.</title>
        <authorList>
            <person name="King R."/>
            <person name="Urban M."/>
            <person name="Hammond-Kosack M.C."/>
            <person name="Hassani-Pak K."/>
            <person name="Hammond-Kosack K.E."/>
        </authorList>
    </citation>
    <scope>NUCLEOTIDE SEQUENCE [LARGE SCALE GENOMIC DNA]</scope>
    <source>
        <strain evidence="4">ATCC MYA-4620 / CBS 123657 / FGSC 9075 / NRRL 31084 / PH-1</strain>
        <strain evidence="2">PH-1</strain>
    </source>
</reference>
<keyword evidence="1" id="KW-1133">Transmembrane helix</keyword>
<keyword evidence="4" id="KW-1185">Reference proteome</keyword>
<proteinExistence type="predicted"/>
<gene>
    <name evidence="3" type="primary">FG01788.1</name>
    <name evidence="2" type="ORF">FGRAMPH1_01T04341</name>
</gene>
<name>A0A098D697_GIBZE</name>
<evidence type="ECO:0000313" key="3">
    <source>
        <dbReference type="EnsemblFungi" id="CEF73977"/>
    </source>
</evidence>
<dbReference type="AlphaFoldDB" id="A0A098D697"/>
<feature type="transmembrane region" description="Helical" evidence="1">
    <location>
        <begin position="82"/>
        <end position="102"/>
    </location>
</feature>
<keyword evidence="1" id="KW-0812">Transmembrane</keyword>
<feature type="transmembrane region" description="Helical" evidence="1">
    <location>
        <begin position="41"/>
        <end position="62"/>
    </location>
</feature>
<reference evidence="3" key="4">
    <citation type="submission" date="2017-01" db="UniProtKB">
        <authorList>
            <consortium name="EnsemblFungi"/>
        </authorList>
    </citation>
    <scope>IDENTIFICATION</scope>
    <source>
        <strain evidence="3">PH-1 / ATCC MYA-4620 / FGSC 9075 / NRRL 31084</strain>
    </source>
</reference>
<dbReference type="InParanoid" id="A0A098D697"/>